<name>A0A0A1UN01_9HYPO</name>
<reference evidence="2 3" key="1">
    <citation type="submission" date="2014-02" db="EMBL/GenBank/DDBJ databases">
        <title>The genome sequence of the entomopathogenic fungus Metarhizium robertsii ARSEF 2575.</title>
        <authorList>
            <person name="Giuliano Garisto Donzelli B."/>
            <person name="Roe B.A."/>
            <person name="Macmil S.L."/>
            <person name="Krasnoff S.B."/>
            <person name="Gibson D.M."/>
        </authorList>
    </citation>
    <scope>NUCLEOTIDE SEQUENCE [LARGE SCALE GENOMIC DNA]</scope>
    <source>
        <strain evidence="2 3">ARSEF 2575</strain>
    </source>
</reference>
<gene>
    <name evidence="2" type="ORF">X797_911421</name>
</gene>
<proteinExistence type="predicted"/>
<dbReference type="Proteomes" id="UP000030151">
    <property type="component" value="Unassembled WGS sequence"/>
</dbReference>
<dbReference type="EMBL" id="JELW01000077">
    <property type="protein sequence ID" value="EXU95507.1"/>
    <property type="molecule type" value="Genomic_DNA"/>
</dbReference>
<comment type="caution">
    <text evidence="2">The sequence shown here is derived from an EMBL/GenBank/DDBJ whole genome shotgun (WGS) entry which is preliminary data.</text>
</comment>
<evidence type="ECO:0000313" key="2">
    <source>
        <dbReference type="EMBL" id="EXU95507.1"/>
    </source>
</evidence>
<dbReference type="Gene3D" id="3.80.10.10">
    <property type="entry name" value="Ribonuclease Inhibitor"/>
    <property type="match status" value="1"/>
</dbReference>
<dbReference type="HOGENOM" id="CLU_050873_1_0_1"/>
<dbReference type="Pfam" id="PF12937">
    <property type="entry name" value="F-box-like"/>
    <property type="match status" value="1"/>
</dbReference>
<dbReference type="AlphaFoldDB" id="A0A0A1UN01"/>
<organism evidence="2 3">
    <name type="scientific">Metarhizium robertsii</name>
    <dbReference type="NCBI Taxonomy" id="568076"/>
    <lineage>
        <taxon>Eukaryota</taxon>
        <taxon>Fungi</taxon>
        <taxon>Dikarya</taxon>
        <taxon>Ascomycota</taxon>
        <taxon>Pezizomycotina</taxon>
        <taxon>Sordariomycetes</taxon>
        <taxon>Hypocreomycetidae</taxon>
        <taxon>Hypocreales</taxon>
        <taxon>Clavicipitaceae</taxon>
        <taxon>Metarhizium</taxon>
    </lineage>
</organism>
<dbReference type="InterPro" id="IPR001810">
    <property type="entry name" value="F-box_dom"/>
</dbReference>
<dbReference type="SUPFAM" id="SSF52047">
    <property type="entry name" value="RNI-like"/>
    <property type="match status" value="1"/>
</dbReference>
<dbReference type="InterPro" id="IPR032675">
    <property type="entry name" value="LRR_dom_sf"/>
</dbReference>
<sequence>MKRMDHCFKVSYGYDTWPYPGHSVHKRLVGIMFLNRFSTLEPTLLYIFKYEIRRVEIYFVPQIDKATIQGSMTLPSELYLKVLSNLSSSDLAVLARCSRTQCQIVTPILYRKLSLQLHSGDPDASSTLLLRTLSANPRLRYFIRQVEVVNASSTYWTSGHSKLLGILLSSILTHPDRITSFTWKAGLLPTHIFFPEMSILECTRILNMSDLLWVRWHLLYCRSLKSIRLHVSKRMDQRSLQWFLSNLSLQRVRHLHLQGADLTTMNIDVVYSLQTLDLKLCRGLDGFLARLVSYGVPQSLKVLRLAGDIALTSLECFLSAVASKTRLQELSLRIGGATRFPSTKAIQALAPGLSTLVLDFRQNLSDPRSSLKYTIKDFQDFIKEFPLLRSVGFALDLRNPKCQRYQRTKFVKDVTLENSSLEYLHLRGHCVPLKRSILDAKHLAAPFVKNGPLRVLLDHGSRLRKLSFSQKSYEFSTVSDEERLQLSTDLYGVYG</sequence>
<accession>A0A0A1UN01</accession>
<evidence type="ECO:0000313" key="3">
    <source>
        <dbReference type="Proteomes" id="UP000030151"/>
    </source>
</evidence>
<protein>
    <recommendedName>
        <fullName evidence="1">F-box domain-containing protein</fullName>
    </recommendedName>
</protein>
<feature type="domain" description="F-box" evidence="1">
    <location>
        <begin position="68"/>
        <end position="113"/>
    </location>
</feature>
<dbReference type="PROSITE" id="PS50181">
    <property type="entry name" value="FBOX"/>
    <property type="match status" value="1"/>
</dbReference>
<evidence type="ECO:0000259" key="1">
    <source>
        <dbReference type="PROSITE" id="PS50181"/>
    </source>
</evidence>